<dbReference type="KEGG" id="more:E1B28_009861"/>
<dbReference type="GeneID" id="66078937"/>
<keyword evidence="5" id="KW-0804">Transcription</keyword>
<comment type="similarity">
    <text evidence="2">Belongs to the eukaryotic RPC9 RNA polymerase subunit family.</text>
</comment>
<dbReference type="InterPro" id="IPR005574">
    <property type="entry name" value="Rpb4/RPC9"/>
</dbReference>
<dbReference type="SUPFAM" id="SSF47819">
    <property type="entry name" value="HRDC-like"/>
    <property type="match status" value="1"/>
</dbReference>
<evidence type="ECO:0000313" key="8">
    <source>
        <dbReference type="EMBL" id="KAG7090776.1"/>
    </source>
</evidence>
<comment type="subcellular location">
    <subcellularLocation>
        <location evidence="1">Nucleus</location>
    </subcellularLocation>
</comment>
<dbReference type="InterPro" id="IPR006590">
    <property type="entry name" value="RNA_pol_Rpb4/RPC9_core"/>
</dbReference>
<name>A0A9P7RVX4_9AGAR</name>
<evidence type="ECO:0000256" key="5">
    <source>
        <dbReference type="ARBA" id="ARBA00023163"/>
    </source>
</evidence>
<organism evidence="8 9">
    <name type="scientific">Marasmius oreades</name>
    <name type="common">fairy-ring Marasmius</name>
    <dbReference type="NCBI Taxonomy" id="181124"/>
    <lineage>
        <taxon>Eukaryota</taxon>
        <taxon>Fungi</taxon>
        <taxon>Dikarya</taxon>
        <taxon>Basidiomycota</taxon>
        <taxon>Agaricomycotina</taxon>
        <taxon>Agaricomycetes</taxon>
        <taxon>Agaricomycetidae</taxon>
        <taxon>Agaricales</taxon>
        <taxon>Marasmiineae</taxon>
        <taxon>Marasmiaceae</taxon>
        <taxon>Marasmius</taxon>
    </lineage>
</organism>
<evidence type="ECO:0000256" key="1">
    <source>
        <dbReference type="ARBA" id="ARBA00004123"/>
    </source>
</evidence>
<gene>
    <name evidence="8" type="ORF">E1B28_009861</name>
</gene>
<dbReference type="RefSeq" id="XP_043007246.1">
    <property type="nucleotide sequence ID" value="XM_043154788.1"/>
</dbReference>
<dbReference type="PANTHER" id="PTHR15561:SF0">
    <property type="entry name" value="DNA-DIRECTED RNA POLYMERASE III SUBUNIT RPC9"/>
    <property type="match status" value="1"/>
</dbReference>
<keyword evidence="9" id="KW-1185">Reference proteome</keyword>
<dbReference type="EMBL" id="CM032186">
    <property type="protein sequence ID" value="KAG7090776.1"/>
    <property type="molecule type" value="Genomic_DNA"/>
</dbReference>
<dbReference type="Pfam" id="PF03874">
    <property type="entry name" value="RNA_pol_Rpb4"/>
    <property type="match status" value="1"/>
</dbReference>
<evidence type="ECO:0000256" key="4">
    <source>
        <dbReference type="ARBA" id="ARBA00022478"/>
    </source>
</evidence>
<feature type="domain" description="RNA polymerase Rpb4/RPC9 core" evidence="7">
    <location>
        <begin position="1"/>
        <end position="146"/>
    </location>
</feature>
<accession>A0A9P7RVX4</accession>
<dbReference type="Gene3D" id="1.20.1250.40">
    <property type="match status" value="1"/>
</dbReference>
<comment type="caution">
    <text evidence="8">The sequence shown here is derived from an EMBL/GenBank/DDBJ whole genome shotgun (WGS) entry which is preliminary data.</text>
</comment>
<keyword evidence="4" id="KW-0240">DNA-directed RNA polymerase</keyword>
<dbReference type="GO" id="GO:0000166">
    <property type="term" value="F:nucleotide binding"/>
    <property type="evidence" value="ECO:0007669"/>
    <property type="project" value="InterPro"/>
</dbReference>
<dbReference type="InterPro" id="IPR038324">
    <property type="entry name" value="Rpb4/RPC9_sf"/>
</dbReference>
<dbReference type="InterPro" id="IPR038846">
    <property type="entry name" value="RPC9"/>
</dbReference>
<evidence type="ECO:0000259" key="7">
    <source>
        <dbReference type="SMART" id="SM00657"/>
    </source>
</evidence>
<reference evidence="8" key="1">
    <citation type="journal article" date="2021" name="Genome Biol. Evol.">
        <title>The assembled and annotated genome of the fairy-ring fungus Marasmius oreades.</title>
        <authorList>
            <person name="Hiltunen M."/>
            <person name="Ament-Velasquez S.L."/>
            <person name="Johannesson H."/>
        </authorList>
    </citation>
    <scope>NUCLEOTIDE SEQUENCE</scope>
    <source>
        <strain evidence="8">03SP1</strain>
    </source>
</reference>
<dbReference type="SMART" id="SM00657">
    <property type="entry name" value="RPOL4c"/>
    <property type="match status" value="1"/>
</dbReference>
<evidence type="ECO:0000256" key="6">
    <source>
        <dbReference type="ARBA" id="ARBA00023242"/>
    </source>
</evidence>
<dbReference type="PANTHER" id="PTHR15561">
    <property type="entry name" value="CALCITONIN GENE-RELATED PEPTIDE-RECEPTOR COMPONENT PROTEIN"/>
    <property type="match status" value="1"/>
</dbReference>
<protein>
    <recommendedName>
        <fullName evidence="3">DNA-directed RNA polymerase III subunit RPC9</fullName>
    </recommendedName>
</protein>
<dbReference type="AlphaFoldDB" id="A0A9P7RVX4"/>
<dbReference type="Proteomes" id="UP001049176">
    <property type="component" value="Chromosome 6"/>
</dbReference>
<dbReference type="GO" id="GO:0006384">
    <property type="term" value="P:transcription initiation at RNA polymerase III promoter"/>
    <property type="evidence" value="ECO:0007669"/>
    <property type="project" value="InterPro"/>
</dbReference>
<evidence type="ECO:0000256" key="3">
    <source>
        <dbReference type="ARBA" id="ARBA00016672"/>
    </source>
</evidence>
<keyword evidence="6" id="KW-0539">Nucleus</keyword>
<evidence type="ECO:0000313" key="9">
    <source>
        <dbReference type="Proteomes" id="UP001049176"/>
    </source>
</evidence>
<dbReference type="OrthoDB" id="1746530at2759"/>
<sequence length="213" mass="23609">MEVIDARSALLSNFEVLSLLRELENEHIARTKTALRIKREEEASGTTSKRPTDAVTSENLRTIQVEAIQYLSADHQATRSQTAEGVRRLCRNLRQYDLTKAEKLQVVNLAPTKPVELYVIVEELEDRLGDTMTNVLEIVQSSLAGPLSDPKPFDYTTLEARTATVESKTSFTHPDPDLDADGDAEMDAVNEIVFDDTGEGAGIEGDLEMVDDD</sequence>
<dbReference type="GO" id="GO:0005666">
    <property type="term" value="C:RNA polymerase III complex"/>
    <property type="evidence" value="ECO:0007669"/>
    <property type="project" value="InterPro"/>
</dbReference>
<evidence type="ECO:0000256" key="2">
    <source>
        <dbReference type="ARBA" id="ARBA00006898"/>
    </source>
</evidence>
<dbReference type="InterPro" id="IPR010997">
    <property type="entry name" value="HRDC-like_sf"/>
</dbReference>
<proteinExistence type="inferred from homology"/>